<evidence type="ECO:0000313" key="5">
    <source>
        <dbReference type="EMBL" id="MBB6481962.1"/>
    </source>
</evidence>
<dbReference type="Proteomes" id="UP000587760">
    <property type="component" value="Unassembled WGS sequence"/>
</dbReference>
<evidence type="ECO:0000256" key="3">
    <source>
        <dbReference type="ARBA" id="ARBA00023143"/>
    </source>
</evidence>
<dbReference type="PANTHER" id="PTHR34653">
    <property type="match status" value="1"/>
</dbReference>
<dbReference type="PRINTS" id="PR01006">
    <property type="entry name" value="FLGHOOKFLIE"/>
</dbReference>
<dbReference type="RefSeq" id="WP_184748193.1">
    <property type="nucleotide sequence ID" value="NZ_JACHGJ010000008.1"/>
</dbReference>
<comment type="subcellular location">
    <subcellularLocation>
        <location evidence="1">Bacterial flagellum basal body</location>
    </subcellularLocation>
</comment>
<comment type="similarity">
    <text evidence="2">Belongs to the FliE family.</text>
</comment>
<gene>
    <name evidence="5" type="ORF">HNR50_003643</name>
</gene>
<organism evidence="5 6">
    <name type="scientific">Spirochaeta isovalerica</name>
    <dbReference type="NCBI Taxonomy" id="150"/>
    <lineage>
        <taxon>Bacteria</taxon>
        <taxon>Pseudomonadati</taxon>
        <taxon>Spirochaetota</taxon>
        <taxon>Spirochaetia</taxon>
        <taxon>Spirochaetales</taxon>
        <taxon>Spirochaetaceae</taxon>
        <taxon>Spirochaeta</taxon>
    </lineage>
</organism>
<keyword evidence="5" id="KW-0969">Cilium</keyword>
<dbReference type="Pfam" id="PF02049">
    <property type="entry name" value="FliE"/>
    <property type="match status" value="1"/>
</dbReference>
<evidence type="ECO:0000256" key="4">
    <source>
        <dbReference type="NCBIfam" id="TIGR00205"/>
    </source>
</evidence>
<comment type="caution">
    <text evidence="5">The sequence shown here is derived from an EMBL/GenBank/DDBJ whole genome shotgun (WGS) entry which is preliminary data.</text>
</comment>
<keyword evidence="5" id="KW-0282">Flagellum</keyword>
<dbReference type="InterPro" id="IPR001624">
    <property type="entry name" value="FliE"/>
</dbReference>
<dbReference type="GO" id="GO:0005198">
    <property type="term" value="F:structural molecule activity"/>
    <property type="evidence" value="ECO:0007669"/>
    <property type="project" value="UniProtKB-UniRule"/>
</dbReference>
<evidence type="ECO:0000256" key="1">
    <source>
        <dbReference type="ARBA" id="ARBA00004117"/>
    </source>
</evidence>
<reference evidence="5 6" key="1">
    <citation type="submission" date="2020-08" db="EMBL/GenBank/DDBJ databases">
        <title>Genomic Encyclopedia of Type Strains, Phase IV (KMG-IV): sequencing the most valuable type-strain genomes for metagenomic binning, comparative biology and taxonomic classification.</title>
        <authorList>
            <person name="Goeker M."/>
        </authorList>
    </citation>
    <scope>NUCLEOTIDE SEQUENCE [LARGE SCALE GENOMIC DNA]</scope>
    <source>
        <strain evidence="5 6">DSM 2461</strain>
    </source>
</reference>
<dbReference type="AlphaFoldDB" id="A0A841RI33"/>
<evidence type="ECO:0000256" key="2">
    <source>
        <dbReference type="ARBA" id="ARBA00009272"/>
    </source>
</evidence>
<dbReference type="EMBL" id="JACHGJ010000008">
    <property type="protein sequence ID" value="MBB6481962.1"/>
    <property type="molecule type" value="Genomic_DNA"/>
</dbReference>
<keyword evidence="6" id="KW-1185">Reference proteome</keyword>
<keyword evidence="5" id="KW-0966">Cell projection</keyword>
<dbReference type="PANTHER" id="PTHR34653:SF1">
    <property type="entry name" value="FLAGELLAR HOOK-BASAL BODY COMPLEX PROTEIN FLIE"/>
    <property type="match status" value="1"/>
</dbReference>
<dbReference type="NCBIfam" id="TIGR00205">
    <property type="entry name" value="fliE"/>
    <property type="match status" value="1"/>
</dbReference>
<dbReference type="GO" id="GO:0071973">
    <property type="term" value="P:bacterial-type flagellum-dependent cell motility"/>
    <property type="evidence" value="ECO:0007669"/>
    <property type="project" value="InterPro"/>
</dbReference>
<accession>A0A841RI33</accession>
<keyword evidence="3" id="KW-0975">Bacterial flagellum</keyword>
<dbReference type="GO" id="GO:0003774">
    <property type="term" value="F:cytoskeletal motor activity"/>
    <property type="evidence" value="ECO:0007669"/>
    <property type="project" value="InterPro"/>
</dbReference>
<dbReference type="GO" id="GO:0009425">
    <property type="term" value="C:bacterial-type flagellum basal body"/>
    <property type="evidence" value="ECO:0007669"/>
    <property type="project" value="UniProtKB-SubCell"/>
</dbReference>
<proteinExistence type="inferred from homology"/>
<protein>
    <recommendedName>
        <fullName evidence="4">Flagellar hook-basal body complex protein FliE</fullName>
    </recommendedName>
</protein>
<name>A0A841RI33_9SPIO</name>
<evidence type="ECO:0000313" key="6">
    <source>
        <dbReference type="Proteomes" id="UP000587760"/>
    </source>
</evidence>
<sequence>MSLMNLVGADSAFGDVVQLKRSRPRHLNEEGLMTEAPAKTGKFGEMVVDALNSANNAEQDSAGLMQQMITDPDSVDVHDVTIAMAKAEMAVNLTKSVIDGAVKAYKEIISTR</sequence>